<reference evidence="2 3" key="1">
    <citation type="submission" date="2009-11" db="EMBL/GenBank/DDBJ databases">
        <title>Annotation of Allomyces macrogynus ATCC 38327.</title>
        <authorList>
            <consortium name="The Broad Institute Genome Sequencing Platform"/>
            <person name="Russ C."/>
            <person name="Cuomo C."/>
            <person name="Burger G."/>
            <person name="Gray M.W."/>
            <person name="Holland P.W.H."/>
            <person name="King N."/>
            <person name="Lang F.B.F."/>
            <person name="Roger A.J."/>
            <person name="Ruiz-Trillo I."/>
            <person name="Young S.K."/>
            <person name="Zeng Q."/>
            <person name="Gargeya S."/>
            <person name="Fitzgerald M."/>
            <person name="Haas B."/>
            <person name="Abouelleil A."/>
            <person name="Alvarado L."/>
            <person name="Arachchi H.M."/>
            <person name="Berlin A."/>
            <person name="Chapman S.B."/>
            <person name="Gearin G."/>
            <person name="Goldberg J."/>
            <person name="Griggs A."/>
            <person name="Gujja S."/>
            <person name="Hansen M."/>
            <person name="Heiman D."/>
            <person name="Howarth C."/>
            <person name="Larimer J."/>
            <person name="Lui A."/>
            <person name="MacDonald P.J.P."/>
            <person name="McCowen C."/>
            <person name="Montmayeur A."/>
            <person name="Murphy C."/>
            <person name="Neiman D."/>
            <person name="Pearson M."/>
            <person name="Priest M."/>
            <person name="Roberts A."/>
            <person name="Saif S."/>
            <person name="Shea T."/>
            <person name="Sisk P."/>
            <person name="Stolte C."/>
            <person name="Sykes S."/>
            <person name="Wortman J."/>
            <person name="Nusbaum C."/>
            <person name="Birren B."/>
        </authorList>
    </citation>
    <scope>NUCLEOTIDE SEQUENCE [LARGE SCALE GENOMIC DNA]</scope>
    <source>
        <strain evidence="2 3">ATCC 38327</strain>
    </source>
</reference>
<keyword evidence="3" id="KW-1185">Reference proteome</keyword>
<feature type="region of interest" description="Disordered" evidence="1">
    <location>
        <begin position="100"/>
        <end position="152"/>
    </location>
</feature>
<dbReference type="AlphaFoldDB" id="A0A0L0RVU5"/>
<sequence length="152" mass="16536">MWDANESEFDDDGDRGYHHRGGMGTRVRPRLPTPIDEEVDEVVVPVPIVHHHHVGYDDQDDLDAVYGATMQDVGLALAEALGEEEQPSPPRMEYARMVEEPPRLPPRRGSVVEAEASAEQGGGGAGGKRKEPLLWRLFGGAGGRRRSTSTGG</sequence>
<reference evidence="3" key="2">
    <citation type="submission" date="2009-11" db="EMBL/GenBank/DDBJ databases">
        <title>The Genome Sequence of Allomyces macrogynus strain ATCC 38327.</title>
        <authorList>
            <consortium name="The Broad Institute Genome Sequencing Platform"/>
            <person name="Russ C."/>
            <person name="Cuomo C."/>
            <person name="Shea T."/>
            <person name="Young S.K."/>
            <person name="Zeng Q."/>
            <person name="Koehrsen M."/>
            <person name="Haas B."/>
            <person name="Borodovsky M."/>
            <person name="Guigo R."/>
            <person name="Alvarado L."/>
            <person name="Berlin A."/>
            <person name="Borenstein D."/>
            <person name="Chen Z."/>
            <person name="Engels R."/>
            <person name="Freedman E."/>
            <person name="Gellesch M."/>
            <person name="Goldberg J."/>
            <person name="Griggs A."/>
            <person name="Gujja S."/>
            <person name="Heiman D."/>
            <person name="Hepburn T."/>
            <person name="Howarth C."/>
            <person name="Jen D."/>
            <person name="Larson L."/>
            <person name="Lewis B."/>
            <person name="Mehta T."/>
            <person name="Park D."/>
            <person name="Pearson M."/>
            <person name="Roberts A."/>
            <person name="Saif S."/>
            <person name="Shenoy N."/>
            <person name="Sisk P."/>
            <person name="Stolte C."/>
            <person name="Sykes S."/>
            <person name="Walk T."/>
            <person name="White J."/>
            <person name="Yandava C."/>
            <person name="Burger G."/>
            <person name="Gray M.W."/>
            <person name="Holland P.W.H."/>
            <person name="King N."/>
            <person name="Lang F.B.F."/>
            <person name="Roger A.J."/>
            <person name="Ruiz-Trillo I."/>
            <person name="Lander E."/>
            <person name="Nusbaum C."/>
        </authorList>
    </citation>
    <scope>NUCLEOTIDE SEQUENCE [LARGE SCALE GENOMIC DNA]</scope>
    <source>
        <strain evidence="3">ATCC 38327</strain>
    </source>
</reference>
<evidence type="ECO:0000313" key="2">
    <source>
        <dbReference type="EMBL" id="KNE54211.1"/>
    </source>
</evidence>
<dbReference type="EMBL" id="GG745328">
    <property type="protein sequence ID" value="KNE54211.1"/>
    <property type="molecule type" value="Genomic_DNA"/>
</dbReference>
<feature type="compositionally biased region" description="Low complexity" evidence="1">
    <location>
        <begin position="108"/>
        <end position="119"/>
    </location>
</feature>
<protein>
    <submittedName>
        <fullName evidence="2">Uncharacterized protein</fullName>
    </submittedName>
</protein>
<organism evidence="2 3">
    <name type="scientific">Allomyces macrogynus (strain ATCC 38327)</name>
    <name type="common">Allomyces javanicus var. macrogynus</name>
    <dbReference type="NCBI Taxonomy" id="578462"/>
    <lineage>
        <taxon>Eukaryota</taxon>
        <taxon>Fungi</taxon>
        <taxon>Fungi incertae sedis</taxon>
        <taxon>Blastocladiomycota</taxon>
        <taxon>Blastocladiomycetes</taxon>
        <taxon>Blastocladiales</taxon>
        <taxon>Blastocladiaceae</taxon>
        <taxon>Allomyces</taxon>
    </lineage>
</organism>
<proteinExistence type="predicted"/>
<dbReference type="VEuPathDB" id="FungiDB:AMAG_00202"/>
<evidence type="ECO:0000313" key="3">
    <source>
        <dbReference type="Proteomes" id="UP000054350"/>
    </source>
</evidence>
<feature type="compositionally biased region" description="Basic residues" evidence="1">
    <location>
        <begin position="143"/>
        <end position="152"/>
    </location>
</feature>
<evidence type="ECO:0000256" key="1">
    <source>
        <dbReference type="SAM" id="MobiDB-lite"/>
    </source>
</evidence>
<feature type="region of interest" description="Disordered" evidence="1">
    <location>
        <begin position="1"/>
        <end position="34"/>
    </location>
</feature>
<name>A0A0L0RVU5_ALLM3</name>
<accession>A0A0L0RVU5</accession>
<dbReference type="Proteomes" id="UP000054350">
    <property type="component" value="Unassembled WGS sequence"/>
</dbReference>
<gene>
    <name evidence="2" type="ORF">AMAG_00202</name>
</gene>
<feature type="compositionally biased region" description="Acidic residues" evidence="1">
    <location>
        <begin position="1"/>
        <end position="13"/>
    </location>
</feature>